<dbReference type="EMBL" id="HBNS01027397">
    <property type="protein sequence ID" value="CAE4619850.1"/>
    <property type="molecule type" value="Transcribed_RNA"/>
</dbReference>
<dbReference type="PANTHER" id="PTHR10015">
    <property type="entry name" value="HEAT SHOCK TRANSCRIPTION FACTOR"/>
    <property type="match status" value="1"/>
</dbReference>
<dbReference type="SMART" id="SM00415">
    <property type="entry name" value="HSF"/>
    <property type="match status" value="1"/>
</dbReference>
<keyword evidence="5" id="KW-0175">Coiled coil</keyword>
<dbReference type="SUPFAM" id="SSF46785">
    <property type="entry name" value="Winged helix' DNA-binding domain"/>
    <property type="match status" value="1"/>
</dbReference>
<dbReference type="Gene3D" id="1.10.10.10">
    <property type="entry name" value="Winged helix-like DNA-binding domain superfamily/Winged helix DNA-binding domain"/>
    <property type="match status" value="1"/>
</dbReference>
<keyword evidence="3" id="KW-0539">Nucleus</keyword>
<keyword evidence="2" id="KW-0238">DNA-binding</keyword>
<dbReference type="AlphaFoldDB" id="A0A7S4VMH5"/>
<dbReference type="GO" id="GO:0043565">
    <property type="term" value="F:sequence-specific DNA binding"/>
    <property type="evidence" value="ECO:0007669"/>
    <property type="project" value="InterPro"/>
</dbReference>
<comment type="similarity">
    <text evidence="4">Belongs to the HSF family.</text>
</comment>
<accession>A0A7S4VMH5</accession>
<dbReference type="InterPro" id="IPR000232">
    <property type="entry name" value="HSF_DNA-bd"/>
</dbReference>
<evidence type="ECO:0000256" key="5">
    <source>
        <dbReference type="SAM" id="Coils"/>
    </source>
</evidence>
<comment type="subcellular location">
    <subcellularLocation>
        <location evidence="1">Nucleus</location>
    </subcellularLocation>
</comment>
<protein>
    <recommendedName>
        <fullName evidence="6">HSF-type DNA-binding domain-containing protein</fullName>
    </recommendedName>
</protein>
<evidence type="ECO:0000313" key="7">
    <source>
        <dbReference type="EMBL" id="CAE4619850.1"/>
    </source>
</evidence>
<dbReference type="Pfam" id="PF00447">
    <property type="entry name" value="HSF_DNA-bind"/>
    <property type="match status" value="1"/>
</dbReference>
<dbReference type="GO" id="GO:0003700">
    <property type="term" value="F:DNA-binding transcription factor activity"/>
    <property type="evidence" value="ECO:0007669"/>
    <property type="project" value="InterPro"/>
</dbReference>
<evidence type="ECO:0000256" key="4">
    <source>
        <dbReference type="RuleBase" id="RU004020"/>
    </source>
</evidence>
<gene>
    <name evidence="7" type="ORF">DBRI00130_LOCUS21525</name>
</gene>
<name>A0A7S4VMH5_9STRA</name>
<feature type="coiled-coil region" evidence="5">
    <location>
        <begin position="171"/>
        <end position="224"/>
    </location>
</feature>
<evidence type="ECO:0000259" key="6">
    <source>
        <dbReference type="SMART" id="SM00415"/>
    </source>
</evidence>
<organism evidence="7">
    <name type="scientific">Ditylum brightwellii</name>
    <dbReference type="NCBI Taxonomy" id="49249"/>
    <lineage>
        <taxon>Eukaryota</taxon>
        <taxon>Sar</taxon>
        <taxon>Stramenopiles</taxon>
        <taxon>Ochrophyta</taxon>
        <taxon>Bacillariophyta</taxon>
        <taxon>Mediophyceae</taxon>
        <taxon>Lithodesmiophycidae</taxon>
        <taxon>Lithodesmiales</taxon>
        <taxon>Lithodesmiaceae</taxon>
        <taxon>Ditylum</taxon>
    </lineage>
</organism>
<reference evidence="7" key="1">
    <citation type="submission" date="2021-01" db="EMBL/GenBank/DDBJ databases">
        <authorList>
            <person name="Corre E."/>
            <person name="Pelletier E."/>
            <person name="Niang G."/>
            <person name="Scheremetjew M."/>
            <person name="Finn R."/>
            <person name="Kale V."/>
            <person name="Holt S."/>
            <person name="Cochrane G."/>
            <person name="Meng A."/>
            <person name="Brown T."/>
            <person name="Cohen L."/>
        </authorList>
    </citation>
    <scope>NUCLEOTIDE SEQUENCE</scope>
    <source>
        <strain evidence="7">GSO104</strain>
    </source>
</reference>
<dbReference type="InterPro" id="IPR036388">
    <property type="entry name" value="WH-like_DNA-bd_sf"/>
</dbReference>
<dbReference type="InterPro" id="IPR036390">
    <property type="entry name" value="WH_DNA-bd_sf"/>
</dbReference>
<evidence type="ECO:0000256" key="2">
    <source>
        <dbReference type="ARBA" id="ARBA00023125"/>
    </source>
</evidence>
<dbReference type="PANTHER" id="PTHR10015:SF206">
    <property type="entry name" value="HSF-TYPE DNA-BINDING DOMAIN-CONTAINING PROTEIN"/>
    <property type="match status" value="1"/>
</dbReference>
<sequence>MTNRRTVSSLACSFEKKAFPEKKVFPALAYDTIDRCHKEAPLVASWSNDGLYFIVKDKAAFEKDYLVTKYTSFVKQLNNYGFKNINSEMGHSKERDAFRHSSFKKDQKELLKNVRLNQSTGPKKSWNKNDIEKVQECIKKLQSLVAHAPSRPVSPDSSLDEIPEETVIYRITQKEQNFQKEENDRLTTENNRLTDENNRLTSENTRLLNANKRLSEEIKVITDNIKLCGTPNEVVFMECDSPDGSGETSFDPLHDPQLQLNGIGSGHGTRGLPTEHSKANKHRPGLFRCVKSMFGRLSGKKSQS</sequence>
<proteinExistence type="inferred from homology"/>
<feature type="domain" description="HSF-type DNA-binding" evidence="6">
    <location>
        <begin position="21"/>
        <end position="117"/>
    </location>
</feature>
<evidence type="ECO:0000256" key="3">
    <source>
        <dbReference type="ARBA" id="ARBA00023242"/>
    </source>
</evidence>
<dbReference type="GO" id="GO:0005634">
    <property type="term" value="C:nucleus"/>
    <property type="evidence" value="ECO:0007669"/>
    <property type="project" value="UniProtKB-SubCell"/>
</dbReference>
<evidence type="ECO:0000256" key="1">
    <source>
        <dbReference type="ARBA" id="ARBA00004123"/>
    </source>
</evidence>